<gene>
    <name evidence="2" type="ORF">OR16_14029</name>
</gene>
<evidence type="ECO:0000313" key="2">
    <source>
        <dbReference type="EMBL" id="EHP42516.1"/>
    </source>
</evidence>
<evidence type="ECO:0000313" key="3">
    <source>
        <dbReference type="Proteomes" id="UP000005808"/>
    </source>
</evidence>
<dbReference type="InterPro" id="IPR010994">
    <property type="entry name" value="RuvA_2-like"/>
</dbReference>
<sequence>MFKPTLTRASRQVLLAAAVWFSLSGAAFAAVDVNTADEAALVSLKGIGPATANTIVTERSRGGPFRDAADLADRVKGLGQKSVVRLQEAGMTIGAGGAAAPKAAVTAPKAAVAAAAPARKDGKAETPPAKAVR</sequence>
<dbReference type="PANTHER" id="PTHR21180:SF32">
    <property type="entry name" value="ENDONUCLEASE_EXONUCLEASE_PHOSPHATASE FAMILY DOMAIN-CONTAINING PROTEIN 1"/>
    <property type="match status" value="1"/>
</dbReference>
<evidence type="ECO:0000256" key="1">
    <source>
        <dbReference type="SAM" id="SignalP"/>
    </source>
</evidence>
<dbReference type="SUPFAM" id="SSF47781">
    <property type="entry name" value="RuvA domain 2-like"/>
    <property type="match status" value="1"/>
</dbReference>
<name>H1S4R8_9BURK</name>
<comment type="caution">
    <text evidence="2">The sequence shown here is derived from an EMBL/GenBank/DDBJ whole genome shotgun (WGS) entry which is preliminary data.</text>
</comment>
<dbReference type="Gene3D" id="1.10.150.280">
    <property type="entry name" value="AF1531-like domain"/>
    <property type="match status" value="1"/>
</dbReference>
<keyword evidence="1" id="KW-0732">Signal</keyword>
<reference evidence="2 3" key="1">
    <citation type="journal article" date="2012" name="J. Bacteriol.">
        <title>De Novo Genome Project of Cupriavidus basilensis OR16.</title>
        <authorList>
            <person name="Cserhati M."/>
            <person name="Kriszt B."/>
            <person name="Szoboszlay S."/>
            <person name="Toth A."/>
            <person name="Szabo I."/>
            <person name="Tancsics A."/>
            <person name="Nagy I."/>
            <person name="Horvath B."/>
            <person name="Nagy I."/>
            <person name="Kukolya J."/>
        </authorList>
    </citation>
    <scope>NUCLEOTIDE SEQUENCE [LARGE SCALE GENOMIC DNA]</scope>
    <source>
        <strain evidence="2 3">OR16</strain>
    </source>
</reference>
<dbReference type="InterPro" id="IPR051675">
    <property type="entry name" value="Endo/Exo/Phosphatase_dom_1"/>
</dbReference>
<dbReference type="Pfam" id="PF12836">
    <property type="entry name" value="HHH_3"/>
    <property type="match status" value="1"/>
</dbReference>
<dbReference type="GO" id="GO:0015627">
    <property type="term" value="C:type II protein secretion system complex"/>
    <property type="evidence" value="ECO:0007669"/>
    <property type="project" value="TreeGrafter"/>
</dbReference>
<organism evidence="2 3">
    <name type="scientific">Cupriavidus basilensis OR16</name>
    <dbReference type="NCBI Taxonomy" id="1127483"/>
    <lineage>
        <taxon>Bacteria</taxon>
        <taxon>Pseudomonadati</taxon>
        <taxon>Pseudomonadota</taxon>
        <taxon>Betaproteobacteria</taxon>
        <taxon>Burkholderiales</taxon>
        <taxon>Burkholderiaceae</taxon>
        <taxon>Cupriavidus</taxon>
    </lineage>
</organism>
<protein>
    <submittedName>
        <fullName evidence="2">Uncharacterized protein</fullName>
    </submittedName>
</protein>
<proteinExistence type="predicted"/>
<dbReference type="RefSeq" id="WP_006158405.1">
    <property type="nucleotide sequence ID" value="NZ_AHJE01000032.1"/>
</dbReference>
<accession>H1S4R8</accession>
<dbReference type="EMBL" id="AHJE01000032">
    <property type="protein sequence ID" value="EHP42516.1"/>
    <property type="molecule type" value="Genomic_DNA"/>
</dbReference>
<dbReference type="PATRIC" id="fig|1127483.3.peg.2809"/>
<dbReference type="PANTHER" id="PTHR21180">
    <property type="entry name" value="ENDONUCLEASE/EXONUCLEASE/PHOSPHATASE FAMILY DOMAIN-CONTAINING PROTEIN 1"/>
    <property type="match status" value="1"/>
</dbReference>
<dbReference type="GO" id="GO:0015628">
    <property type="term" value="P:protein secretion by the type II secretion system"/>
    <property type="evidence" value="ECO:0007669"/>
    <property type="project" value="TreeGrafter"/>
</dbReference>
<feature type="signal peptide" evidence="1">
    <location>
        <begin position="1"/>
        <end position="29"/>
    </location>
</feature>
<dbReference type="OrthoDB" id="8687931at2"/>
<dbReference type="AlphaFoldDB" id="H1S4R8"/>
<dbReference type="Proteomes" id="UP000005808">
    <property type="component" value="Unassembled WGS sequence"/>
</dbReference>
<feature type="chain" id="PRO_5003554279" evidence="1">
    <location>
        <begin position="30"/>
        <end position="133"/>
    </location>
</feature>